<feature type="compositionally biased region" description="Pro residues" evidence="1">
    <location>
        <begin position="361"/>
        <end position="370"/>
    </location>
</feature>
<feature type="compositionally biased region" description="Polar residues" evidence="1">
    <location>
        <begin position="90"/>
        <end position="108"/>
    </location>
</feature>
<dbReference type="VEuPathDB" id="VectorBase:ASTEI09331"/>
<dbReference type="PROSITE" id="PS50157">
    <property type="entry name" value="ZINC_FINGER_C2H2_2"/>
    <property type="match status" value="1"/>
</dbReference>
<dbReference type="InterPro" id="IPR013087">
    <property type="entry name" value="Znf_C2H2_type"/>
</dbReference>
<dbReference type="Proteomes" id="UP000076408">
    <property type="component" value="Unassembled WGS sequence"/>
</dbReference>
<organism evidence="2 3">
    <name type="scientific">Anopheles stephensi</name>
    <name type="common">Indo-Pakistan malaria mosquito</name>
    <dbReference type="NCBI Taxonomy" id="30069"/>
    <lineage>
        <taxon>Eukaryota</taxon>
        <taxon>Metazoa</taxon>
        <taxon>Ecdysozoa</taxon>
        <taxon>Arthropoda</taxon>
        <taxon>Hexapoda</taxon>
        <taxon>Insecta</taxon>
        <taxon>Pterygota</taxon>
        <taxon>Neoptera</taxon>
        <taxon>Endopterygota</taxon>
        <taxon>Diptera</taxon>
        <taxon>Nematocera</taxon>
        <taxon>Culicoidea</taxon>
        <taxon>Culicidae</taxon>
        <taxon>Anophelinae</taxon>
        <taxon>Anopheles</taxon>
    </lineage>
</organism>
<evidence type="ECO:0000256" key="1">
    <source>
        <dbReference type="SAM" id="MobiDB-lite"/>
    </source>
</evidence>
<dbReference type="InterPro" id="IPR036236">
    <property type="entry name" value="Znf_C2H2_sf"/>
</dbReference>
<dbReference type="PROSITE" id="PS00028">
    <property type="entry name" value="ZINC_FINGER_C2H2_1"/>
    <property type="match status" value="1"/>
</dbReference>
<sequence>MSSTSTSPEAPSMLPINLELKKATSHDRGQVEEAAAAVQLVLPTPVRIVESTSNRSILRNPLPPLLQELQRNGQLQELTITEQRRTLMHHQQNGKNVKEVSTATSSPPQHRDTGDTLAALLRRESVFSGCTIDKPTAVAAGQKPPSHRRTRKTISPNDPAKALTEMSVRGLNLFRYATVNAGTYQCVECVKEGVEKSFKNKYSFQRHAFLYHEGKQRKVFPCPVCGKEFSRPDKMKNHLRMMHESNEAKVEAGLPSPGVMAVQHSTGEVAQLNPLPQSPYQPQYHQAEITNPTHQHEHEAARRRRRQQQEQDVMQIRSVVNAINLRQLQQLQQHAQELRMRHSLEEQNRQKAAKQQQVMEEPPPPPPQSVPPVQLVPLNIIGRQ</sequence>
<evidence type="ECO:0000313" key="3">
    <source>
        <dbReference type="Proteomes" id="UP000076408"/>
    </source>
</evidence>
<protein>
    <submittedName>
        <fullName evidence="2">Uncharacterized protein</fullName>
    </submittedName>
</protein>
<feature type="region of interest" description="Disordered" evidence="1">
    <location>
        <begin position="345"/>
        <end position="384"/>
    </location>
</feature>
<dbReference type="VEuPathDB" id="VectorBase:ASTE011015"/>
<dbReference type="Gene3D" id="3.30.160.60">
    <property type="entry name" value="Classic Zinc Finger"/>
    <property type="match status" value="1"/>
</dbReference>
<feature type="region of interest" description="Disordered" evidence="1">
    <location>
        <begin position="136"/>
        <end position="158"/>
    </location>
</feature>
<dbReference type="AlphaFoldDB" id="A0A182YLJ5"/>
<dbReference type="Pfam" id="PF00096">
    <property type="entry name" value="zf-C2H2"/>
    <property type="match status" value="1"/>
</dbReference>
<proteinExistence type="predicted"/>
<dbReference type="EnsemblMetazoa" id="ASTEI09331-RA">
    <property type="protein sequence ID" value="ASTEI09331-PA"/>
    <property type="gene ID" value="ASTEI09331"/>
</dbReference>
<reference evidence="3" key="1">
    <citation type="journal article" date="2014" name="Genome Biol.">
        <title>Genome analysis of a major urban malaria vector mosquito, Anopheles stephensi.</title>
        <authorList>
            <person name="Jiang X."/>
            <person name="Peery A."/>
            <person name="Hall A.B."/>
            <person name="Sharma A."/>
            <person name="Chen X.G."/>
            <person name="Waterhouse R.M."/>
            <person name="Komissarov A."/>
            <person name="Riehle M.M."/>
            <person name="Shouche Y."/>
            <person name="Sharakhova M.V."/>
            <person name="Lawson D."/>
            <person name="Pakpour N."/>
            <person name="Arensburger P."/>
            <person name="Davidson V.L."/>
            <person name="Eiglmeier K."/>
            <person name="Emrich S."/>
            <person name="George P."/>
            <person name="Kennedy R.C."/>
            <person name="Mane S.P."/>
            <person name="Maslen G."/>
            <person name="Oringanje C."/>
            <person name="Qi Y."/>
            <person name="Settlage R."/>
            <person name="Tojo M."/>
            <person name="Tubio J.M."/>
            <person name="Unger M.F."/>
            <person name="Wang B."/>
            <person name="Vernick K.D."/>
            <person name="Ribeiro J.M."/>
            <person name="James A.A."/>
            <person name="Michel K."/>
            <person name="Riehle M.A."/>
            <person name="Luckhart S."/>
            <person name="Sharakhov I.V."/>
            <person name="Tu Z."/>
        </authorList>
    </citation>
    <scope>NUCLEOTIDE SEQUENCE [LARGE SCALE GENOMIC DNA]</scope>
    <source>
        <strain evidence="3">Indian</strain>
    </source>
</reference>
<reference evidence="2" key="2">
    <citation type="submission" date="2020-05" db="UniProtKB">
        <authorList>
            <consortium name="EnsemblMetazoa"/>
        </authorList>
    </citation>
    <scope>IDENTIFICATION</scope>
    <source>
        <strain evidence="2">Indian</strain>
    </source>
</reference>
<name>A0A182YLJ5_ANOST</name>
<keyword evidence="3" id="KW-1185">Reference proteome</keyword>
<dbReference type="VEuPathDB" id="VectorBase:ASTEI20_039826"/>
<dbReference type="SMART" id="SM00355">
    <property type="entry name" value="ZnF_C2H2"/>
    <property type="match status" value="2"/>
</dbReference>
<dbReference type="SUPFAM" id="SSF57667">
    <property type="entry name" value="beta-beta-alpha zinc fingers"/>
    <property type="match status" value="1"/>
</dbReference>
<feature type="region of interest" description="Disordered" evidence="1">
    <location>
        <begin position="90"/>
        <end position="112"/>
    </location>
</feature>
<accession>A0A182YLJ5</accession>
<evidence type="ECO:0000313" key="2">
    <source>
        <dbReference type="EnsemblMetazoa" id="ASTEI09331-PA"/>
    </source>
</evidence>
<feature type="region of interest" description="Disordered" evidence="1">
    <location>
        <begin position="292"/>
        <end position="311"/>
    </location>
</feature>